<dbReference type="GO" id="GO:0005789">
    <property type="term" value="C:endoplasmic reticulum membrane"/>
    <property type="evidence" value="ECO:0007669"/>
    <property type="project" value="UniProtKB-SubCell"/>
</dbReference>
<evidence type="ECO:0000256" key="7">
    <source>
        <dbReference type="ARBA" id="ARBA00047186"/>
    </source>
</evidence>
<dbReference type="GO" id="GO:0016095">
    <property type="term" value="P:polyprenol catabolic process"/>
    <property type="evidence" value="ECO:0007669"/>
    <property type="project" value="UniProtKB-UniRule"/>
</dbReference>
<keyword evidence="9" id="KW-0560">Oxidoreductase</keyword>
<dbReference type="InterPro" id="IPR001104">
    <property type="entry name" value="3-oxo-5_a-steroid_4-DH_C"/>
</dbReference>
<keyword evidence="9" id="KW-0521">NADP</keyword>
<proteinExistence type="inferred from homology"/>
<reference evidence="11" key="1">
    <citation type="submission" date="2014-12" db="EMBL/GenBank/DDBJ databases">
        <title>Insight into the proteome of Arion vulgaris.</title>
        <authorList>
            <person name="Aradska J."/>
            <person name="Bulat T."/>
            <person name="Smidak R."/>
            <person name="Sarate P."/>
            <person name="Gangsoo J."/>
            <person name="Sialana F."/>
            <person name="Bilban M."/>
            <person name="Lubec G."/>
        </authorList>
    </citation>
    <scope>NUCLEOTIDE SEQUENCE</scope>
    <source>
        <tissue evidence="11">Skin</tissue>
    </source>
</reference>
<comment type="catalytic activity">
    <reaction evidence="8 9">
        <text>a di-trans,poly-cis-dolichal + NADP(+) = a di-trans,poly-cis-polyprenal + NADPH + H(+)</text>
        <dbReference type="Rhea" id="RHEA:80727"/>
        <dbReference type="Rhea" id="RHEA-COMP:19536"/>
        <dbReference type="Rhea" id="RHEA-COMP:19537"/>
        <dbReference type="ChEBI" id="CHEBI:15378"/>
        <dbReference type="ChEBI" id="CHEBI:57783"/>
        <dbReference type="ChEBI" id="CHEBI:58349"/>
        <dbReference type="ChEBI" id="CHEBI:231623"/>
        <dbReference type="ChEBI" id="CHEBI:231637"/>
        <dbReference type="EC" id="1.3.1.94"/>
    </reaction>
    <physiologicalReaction direction="right-to-left" evidence="8 9">
        <dbReference type="Rhea" id="RHEA:80729"/>
    </physiologicalReaction>
</comment>
<feature type="domain" description="3-oxo-5-alpha-steroid 4-dehydrogenase C-terminal" evidence="10">
    <location>
        <begin position="3"/>
        <end position="117"/>
    </location>
</feature>
<comment type="similarity">
    <text evidence="6 9">Belongs to the steroid 5-alpha reductase family. Polyprenal reductase subfamily.</text>
</comment>
<protein>
    <recommendedName>
        <fullName evidence="7 9">Polyprenal reductase</fullName>
        <ecNumber evidence="2 9">1.3.1.94</ecNumber>
    </recommendedName>
</protein>
<evidence type="ECO:0000256" key="2">
    <source>
        <dbReference type="ARBA" id="ARBA00012522"/>
    </source>
</evidence>
<organism evidence="11">
    <name type="scientific">Arion vulgaris</name>
    <dbReference type="NCBI Taxonomy" id="1028688"/>
    <lineage>
        <taxon>Eukaryota</taxon>
        <taxon>Metazoa</taxon>
        <taxon>Spiralia</taxon>
        <taxon>Lophotrochozoa</taxon>
        <taxon>Mollusca</taxon>
        <taxon>Gastropoda</taxon>
        <taxon>Heterobranchia</taxon>
        <taxon>Euthyneura</taxon>
        <taxon>Panpulmonata</taxon>
        <taxon>Eupulmonata</taxon>
        <taxon>Stylommatophora</taxon>
        <taxon>Helicina</taxon>
        <taxon>Arionoidea</taxon>
        <taxon>Arionidae</taxon>
        <taxon>Arion</taxon>
    </lineage>
</organism>
<comment type="function">
    <text evidence="9">Plays a key role in early steps of protein N-linked glycosylation by being involved in the conversion of polyprenol into dolichol. Acts as a polyprenal reductase that mediates the reduction of polyprenal into dolichal in a NADP-dependent mechanism. Dolichols are required for the synthesis of dolichol-linked monosaccharides and the oligosaccharide precursor used for N-glycosylation.</text>
</comment>
<comment type="caution">
    <text evidence="9">Lacks conserved residue(s) required for the propagation of feature annotation.</text>
</comment>
<comment type="pathway">
    <text evidence="9">Protein modification; protein glycosylation.</text>
</comment>
<accession>A0A0B7ABN7</accession>
<dbReference type="PROSITE" id="PS50244">
    <property type="entry name" value="S5A_REDUCTASE"/>
    <property type="match status" value="1"/>
</dbReference>
<evidence type="ECO:0000256" key="3">
    <source>
        <dbReference type="ARBA" id="ARBA00022692"/>
    </source>
</evidence>
<dbReference type="EC" id="1.3.1.94" evidence="2 9"/>
<evidence type="ECO:0000256" key="1">
    <source>
        <dbReference type="ARBA" id="ARBA00004127"/>
    </source>
</evidence>
<evidence type="ECO:0000259" key="10">
    <source>
        <dbReference type="Pfam" id="PF02544"/>
    </source>
</evidence>
<name>A0A0B7ABN7_9EUPU</name>
<evidence type="ECO:0000256" key="4">
    <source>
        <dbReference type="ARBA" id="ARBA00022989"/>
    </source>
</evidence>
<dbReference type="GO" id="GO:0102389">
    <property type="term" value="F:polyprenol reductase activity"/>
    <property type="evidence" value="ECO:0007669"/>
    <property type="project" value="UniProtKB-UniRule"/>
</dbReference>
<sequence length="117" mass="14056">SYFLGVCLFFWGTYYQNKSMLTFASLRKEKKNEYNPNNHYIPHGHLFKWVSCLHYLCEILIYLAFCIVFQFSNLYVLSVTLFVWSNQISSSLLVHKWYRENFSEYPATRKAVIPYIL</sequence>
<dbReference type="PANTHER" id="PTHR14624:SF0">
    <property type="entry name" value="POLYPRENOL REDUCTASE"/>
    <property type="match status" value="1"/>
</dbReference>
<keyword evidence="5 9" id="KW-0472">Membrane</keyword>
<feature type="non-terminal residue" evidence="11">
    <location>
        <position position="1"/>
    </location>
</feature>
<dbReference type="InterPro" id="IPR039698">
    <property type="entry name" value="Dfg10/SRD5A3"/>
</dbReference>
<keyword evidence="4 9" id="KW-1133">Transmembrane helix</keyword>
<evidence type="ECO:0000256" key="5">
    <source>
        <dbReference type="ARBA" id="ARBA00023136"/>
    </source>
</evidence>
<keyword evidence="9" id="KW-0256">Endoplasmic reticulum</keyword>
<evidence type="ECO:0000256" key="6">
    <source>
        <dbReference type="ARBA" id="ARBA00046320"/>
    </source>
</evidence>
<dbReference type="Pfam" id="PF02544">
    <property type="entry name" value="Steroid_dh"/>
    <property type="match status" value="1"/>
</dbReference>
<gene>
    <name evidence="11" type="primary">ORF108773</name>
</gene>
<dbReference type="UniPathway" id="UPA00378"/>
<dbReference type="GO" id="GO:0006488">
    <property type="term" value="P:dolichol-linked oligosaccharide biosynthetic process"/>
    <property type="evidence" value="ECO:0007669"/>
    <property type="project" value="UniProtKB-UniRule"/>
</dbReference>
<evidence type="ECO:0000313" key="11">
    <source>
        <dbReference type="EMBL" id="CEK78188.1"/>
    </source>
</evidence>
<dbReference type="EMBL" id="HACG01031323">
    <property type="protein sequence ID" value="CEK78188.1"/>
    <property type="molecule type" value="Transcribed_RNA"/>
</dbReference>
<dbReference type="PANTHER" id="PTHR14624">
    <property type="entry name" value="DFG10 PROTEIN"/>
    <property type="match status" value="1"/>
</dbReference>
<evidence type="ECO:0000256" key="9">
    <source>
        <dbReference type="RuleBase" id="RU367081"/>
    </source>
</evidence>
<evidence type="ECO:0000256" key="8">
    <source>
        <dbReference type="ARBA" id="ARBA00049427"/>
    </source>
</evidence>
<dbReference type="GO" id="GO:0003865">
    <property type="term" value="F:3-oxo-5-alpha-steroid 4-dehydrogenase activity"/>
    <property type="evidence" value="ECO:0007669"/>
    <property type="project" value="TreeGrafter"/>
</dbReference>
<keyword evidence="3 9" id="KW-0812">Transmembrane</keyword>
<dbReference type="GO" id="GO:0160198">
    <property type="term" value="F:polyprenal reductase activity"/>
    <property type="evidence" value="ECO:0007669"/>
    <property type="project" value="UniProtKB-EC"/>
</dbReference>
<feature type="transmembrane region" description="Helical" evidence="9">
    <location>
        <begin position="59"/>
        <end position="84"/>
    </location>
</feature>
<dbReference type="AlphaFoldDB" id="A0A0B7ABN7"/>
<comment type="subcellular location">
    <subcellularLocation>
        <location evidence="1">Endomembrane system</location>
        <topology evidence="1">Multi-pass membrane protein</topology>
    </subcellularLocation>
    <subcellularLocation>
        <location evidence="9">Endoplasmic reticulum membrane</location>
    </subcellularLocation>
</comment>